<dbReference type="RefSeq" id="WP_342675432.1">
    <property type="nucleotide sequence ID" value="NZ_JBCGCU010000001.1"/>
</dbReference>
<gene>
    <name evidence="1" type="ORF">WCN91_00240</name>
</gene>
<organism evidence="1 2">
    <name type="scientific">Pseudoalteromonas qingdaonensis</name>
    <dbReference type="NCBI Taxonomy" id="3131913"/>
    <lineage>
        <taxon>Bacteria</taxon>
        <taxon>Pseudomonadati</taxon>
        <taxon>Pseudomonadota</taxon>
        <taxon>Gammaproteobacteria</taxon>
        <taxon>Alteromonadales</taxon>
        <taxon>Pseudoalteromonadaceae</taxon>
        <taxon>Pseudoalteromonas</taxon>
    </lineage>
</organism>
<proteinExistence type="predicted"/>
<evidence type="ECO:0000313" key="1">
    <source>
        <dbReference type="EMBL" id="MEM0513880.1"/>
    </source>
</evidence>
<evidence type="ECO:0000313" key="2">
    <source>
        <dbReference type="Proteomes" id="UP001447008"/>
    </source>
</evidence>
<comment type="caution">
    <text evidence="1">The sequence shown here is derived from an EMBL/GenBank/DDBJ whole genome shotgun (WGS) entry which is preliminary data.</text>
</comment>
<dbReference type="InterPro" id="IPR005619">
    <property type="entry name" value="Uncharacterised_YajG"/>
</dbReference>
<dbReference type="PROSITE" id="PS51257">
    <property type="entry name" value="PROKAR_LIPOPROTEIN"/>
    <property type="match status" value="1"/>
</dbReference>
<protein>
    <submittedName>
        <fullName evidence="1">YajG family lipoprotein</fullName>
    </submittedName>
</protein>
<reference evidence="1 2" key="1">
    <citation type="submission" date="2024-03" db="EMBL/GenBank/DDBJ databases">
        <title>Pseudoalteromonas qingdaonensis sp. nov., isolated from the intestines of marine benthic organisms.</title>
        <authorList>
            <person name="Lin X."/>
            <person name="Fang S."/>
            <person name="Hu X."/>
        </authorList>
    </citation>
    <scope>NUCLEOTIDE SEQUENCE [LARGE SCALE GENOMIC DNA]</scope>
    <source>
        <strain evidence="1 2">YIC-827</strain>
    </source>
</reference>
<keyword evidence="2" id="KW-1185">Reference proteome</keyword>
<dbReference type="EMBL" id="JBCGCU010000001">
    <property type="protein sequence ID" value="MEM0513880.1"/>
    <property type="molecule type" value="Genomic_DNA"/>
</dbReference>
<sequence>MFNRFSLLAIIALSTALTGCSNRSAQAILDPFYQSGQFTSYNQSLSLQVIDQRAKAPTISIAQGENRYLMSTPDLNNKMQKVFTQALQANGAQISTMAGTRMQVAIHTLNATVMQNTVDHYSEAQIALQVFVERNGSQFNKMYNGQSQFRGPFGYDQAKVEAQLNKLIEQLVARIMSDPELNNYMQKGAI</sequence>
<dbReference type="Proteomes" id="UP001447008">
    <property type="component" value="Unassembled WGS sequence"/>
</dbReference>
<name>A0ABU9MRT6_9GAMM</name>
<keyword evidence="1" id="KW-0449">Lipoprotein</keyword>
<accession>A0ABU9MRT6</accession>
<dbReference type="Pfam" id="PF03923">
    <property type="entry name" value="Lipoprotein_16"/>
    <property type="match status" value="1"/>
</dbReference>